<proteinExistence type="predicted"/>
<dbReference type="EMBL" id="NIGF01000001">
    <property type="protein sequence ID" value="PQV65414.1"/>
    <property type="molecule type" value="Genomic_DNA"/>
</dbReference>
<keyword evidence="6" id="KW-1185">Reference proteome</keyword>
<comment type="caution">
    <text evidence="5">The sequence shown here is derived from an EMBL/GenBank/DDBJ whole genome shotgun (WGS) entry which is preliminary data.</text>
</comment>
<evidence type="ECO:0000313" key="5">
    <source>
        <dbReference type="EMBL" id="PQV65414.1"/>
    </source>
</evidence>
<feature type="domain" description="FAD dependent oxidoreductase" evidence="4">
    <location>
        <begin position="31"/>
        <end position="374"/>
    </location>
</feature>
<dbReference type="GO" id="GO:0009228">
    <property type="term" value="P:thiamine biosynthetic process"/>
    <property type="evidence" value="ECO:0007669"/>
    <property type="project" value="UniProtKB-KW"/>
</dbReference>
<dbReference type="InParanoid" id="A0A2S8SX96"/>
<reference evidence="5 6" key="1">
    <citation type="journal article" date="2018" name="Syst. Appl. Microbiol.">
        <title>Abditibacterium utsteinense sp. nov., the first cultivated member of candidate phylum FBP, isolated from ice-free Antarctic soil samples.</title>
        <authorList>
            <person name="Tahon G."/>
            <person name="Tytgat B."/>
            <person name="Lebbe L."/>
            <person name="Carlier A."/>
            <person name="Willems A."/>
        </authorList>
    </citation>
    <scope>NUCLEOTIDE SEQUENCE [LARGE SCALE GENOMIC DNA]</scope>
    <source>
        <strain evidence="5 6">LMG 29911</strain>
    </source>
</reference>
<dbReference type="SUPFAM" id="SSF51905">
    <property type="entry name" value="FAD/NAD(P)-binding domain"/>
    <property type="match status" value="1"/>
</dbReference>
<evidence type="ECO:0000313" key="6">
    <source>
        <dbReference type="Proteomes" id="UP000237684"/>
    </source>
</evidence>
<protein>
    <submittedName>
        <fullName evidence="5">Glycine oxidase</fullName>
    </submittedName>
</protein>
<dbReference type="NCBIfam" id="TIGR02352">
    <property type="entry name" value="thiamin_ThiO"/>
    <property type="match status" value="1"/>
</dbReference>
<evidence type="ECO:0000256" key="1">
    <source>
        <dbReference type="ARBA" id="ARBA00004948"/>
    </source>
</evidence>
<evidence type="ECO:0000259" key="4">
    <source>
        <dbReference type="Pfam" id="PF01266"/>
    </source>
</evidence>
<keyword evidence="2" id="KW-0784">Thiamine biosynthesis</keyword>
<dbReference type="UniPathway" id="UPA00060"/>
<dbReference type="GO" id="GO:0005737">
    <property type="term" value="C:cytoplasm"/>
    <property type="evidence" value="ECO:0007669"/>
    <property type="project" value="TreeGrafter"/>
</dbReference>
<dbReference type="PANTHER" id="PTHR13847">
    <property type="entry name" value="SARCOSINE DEHYDROGENASE-RELATED"/>
    <property type="match status" value="1"/>
</dbReference>
<dbReference type="PANTHER" id="PTHR13847:SF289">
    <property type="entry name" value="GLYCINE OXIDASE"/>
    <property type="match status" value="1"/>
</dbReference>
<dbReference type="InterPro" id="IPR036188">
    <property type="entry name" value="FAD/NAD-bd_sf"/>
</dbReference>
<dbReference type="Gene3D" id="3.30.9.10">
    <property type="entry name" value="D-Amino Acid Oxidase, subunit A, domain 2"/>
    <property type="match status" value="1"/>
</dbReference>
<sequence length="398" mass="43059">MKRVHFQFSGLKNWRRLYTQMVTSNNAAIDDVVVIGGGAIGLSCAWQLASRGARVTLFDRAQSGREASHAAAGMLAPVCESAVHPWNCSPSARAAMLKLCFDSRDLYSNFAGQLRQETGLDIELSLRSADLGDWREPGILFVPTQGDDPRLTQLLEQGLEAQWRGNRAVFLPDDGQVDSRKLIDALRVAALGKGVQIRENSTIRRLELKNGRVVGVSDEQTVIRAGKVLLCAGAWSGKIADVPLEISQSVRPVAGEMVQLRGERRVRHVIYSDNCYLVPRRDGRLLVGATVEEIGFNKRVTAGGVAKLLSAACALAPELLDAPLESHWAGLRPTTPDGLPLLGRTSLENLFVATGHGRNGVLLTPATSQQMAALILDDHNSNNQSADNAFSPARFLAA</sequence>
<dbReference type="FunCoup" id="A0A2S8SX96">
    <property type="interactions" value="354"/>
</dbReference>
<gene>
    <name evidence="5" type="ORF">B1R32_101155</name>
</gene>
<evidence type="ECO:0000256" key="2">
    <source>
        <dbReference type="ARBA" id="ARBA00022977"/>
    </source>
</evidence>
<accession>A0A2S8SX96</accession>
<dbReference type="Proteomes" id="UP000237684">
    <property type="component" value="Unassembled WGS sequence"/>
</dbReference>
<dbReference type="Gene3D" id="3.50.50.60">
    <property type="entry name" value="FAD/NAD(P)-binding domain"/>
    <property type="match status" value="1"/>
</dbReference>
<dbReference type="AlphaFoldDB" id="A0A2S8SX96"/>
<dbReference type="GO" id="GO:0050660">
    <property type="term" value="F:flavin adenine dinucleotide binding"/>
    <property type="evidence" value="ECO:0007669"/>
    <property type="project" value="InterPro"/>
</dbReference>
<comment type="pathway">
    <text evidence="1">Cofactor biosynthesis; thiamine diphosphate biosynthesis.</text>
</comment>
<dbReference type="GO" id="GO:0016491">
    <property type="term" value="F:oxidoreductase activity"/>
    <property type="evidence" value="ECO:0007669"/>
    <property type="project" value="UniProtKB-KW"/>
</dbReference>
<dbReference type="GO" id="GO:0009229">
    <property type="term" value="P:thiamine diphosphate biosynthetic process"/>
    <property type="evidence" value="ECO:0007669"/>
    <property type="project" value="UniProtKB-UniPathway"/>
</dbReference>
<dbReference type="Pfam" id="PF01266">
    <property type="entry name" value="DAO"/>
    <property type="match status" value="1"/>
</dbReference>
<keyword evidence="3" id="KW-0560">Oxidoreductase</keyword>
<dbReference type="SUPFAM" id="SSF54373">
    <property type="entry name" value="FAD-linked reductases, C-terminal domain"/>
    <property type="match status" value="1"/>
</dbReference>
<evidence type="ECO:0000256" key="3">
    <source>
        <dbReference type="ARBA" id="ARBA00023002"/>
    </source>
</evidence>
<name>A0A2S8SX96_9BACT</name>
<organism evidence="5 6">
    <name type="scientific">Abditibacterium utsteinense</name>
    <dbReference type="NCBI Taxonomy" id="1960156"/>
    <lineage>
        <taxon>Bacteria</taxon>
        <taxon>Pseudomonadati</taxon>
        <taxon>Abditibacteriota</taxon>
        <taxon>Abditibacteriia</taxon>
        <taxon>Abditibacteriales</taxon>
        <taxon>Abditibacteriaceae</taxon>
        <taxon>Abditibacterium</taxon>
    </lineage>
</organism>
<dbReference type="InterPro" id="IPR006076">
    <property type="entry name" value="FAD-dep_OxRdtase"/>
</dbReference>
<dbReference type="InterPro" id="IPR012727">
    <property type="entry name" value="Gly_oxidase_ThiO"/>
</dbReference>